<feature type="binding site" evidence="6">
    <location>
        <begin position="123"/>
        <end position="128"/>
    </location>
    <ligand>
        <name>S-adenosyl-L-methionine</name>
        <dbReference type="ChEBI" id="CHEBI:59789"/>
    </ligand>
</feature>
<organism evidence="7 8">
    <name type="scientific">Limnobacter thiooxidans</name>
    <dbReference type="NCBI Taxonomy" id="131080"/>
    <lineage>
        <taxon>Bacteria</taxon>
        <taxon>Pseudomonadati</taxon>
        <taxon>Pseudomonadota</taxon>
        <taxon>Betaproteobacteria</taxon>
        <taxon>Burkholderiales</taxon>
        <taxon>Burkholderiaceae</taxon>
        <taxon>Limnobacter</taxon>
    </lineage>
</organism>
<keyword evidence="3 6" id="KW-0808">Transferase</keyword>
<comment type="similarity">
    <text evidence="5 6">Belongs to the RNA methyltransferase RlmH family.</text>
</comment>
<evidence type="ECO:0000256" key="2">
    <source>
        <dbReference type="ARBA" id="ARBA00022603"/>
    </source>
</evidence>
<dbReference type="HAMAP" id="MF_00658">
    <property type="entry name" value="23SrRNA_methyltr_H"/>
    <property type="match status" value="1"/>
</dbReference>
<keyword evidence="1 6" id="KW-0698">rRNA processing</keyword>
<evidence type="ECO:0000256" key="4">
    <source>
        <dbReference type="ARBA" id="ARBA00022691"/>
    </source>
</evidence>
<evidence type="ECO:0000256" key="5">
    <source>
        <dbReference type="ARBA" id="ARBA00038303"/>
    </source>
</evidence>
<evidence type="ECO:0000313" key="7">
    <source>
        <dbReference type="EMBL" id="BET27140.1"/>
    </source>
</evidence>
<evidence type="ECO:0000256" key="6">
    <source>
        <dbReference type="HAMAP-Rule" id="MF_00658"/>
    </source>
</evidence>
<dbReference type="SUPFAM" id="SSF75217">
    <property type="entry name" value="alpha/beta knot"/>
    <property type="match status" value="1"/>
</dbReference>
<keyword evidence="6" id="KW-0963">Cytoplasm</keyword>
<accession>A0AA86J8N7</accession>
<proteinExistence type="inferred from homology"/>
<dbReference type="PANTHER" id="PTHR33603">
    <property type="entry name" value="METHYLTRANSFERASE"/>
    <property type="match status" value="1"/>
</dbReference>
<keyword evidence="2 6" id="KW-0489">Methyltransferase</keyword>
<dbReference type="RefSeq" id="WP_130557752.1">
    <property type="nucleotide sequence ID" value="NZ_AP028947.1"/>
</dbReference>
<reference evidence="7 8" key="1">
    <citation type="submission" date="2023-10" db="EMBL/GenBank/DDBJ databases">
        <title>Complete Genome Sequence of Limnobacter thiooxidans CS-K2T, Isolated from freshwater lake sediments in Bavaria, Germany.</title>
        <authorList>
            <person name="Naruki M."/>
            <person name="Watanabe A."/>
            <person name="Warashina T."/>
            <person name="Morita T."/>
            <person name="Arakawa K."/>
        </authorList>
    </citation>
    <scope>NUCLEOTIDE SEQUENCE [LARGE SCALE GENOMIC DNA]</scope>
    <source>
        <strain evidence="7 8">CS-K2</strain>
    </source>
</reference>
<comment type="subunit">
    <text evidence="6">Homodimer.</text>
</comment>
<gene>
    <name evidence="6 7" type="primary">rlmH</name>
    <name evidence="7" type="ORF">RGQ30_26410</name>
</gene>
<dbReference type="PIRSF" id="PIRSF004505">
    <property type="entry name" value="MT_bac"/>
    <property type="match status" value="1"/>
</dbReference>
<dbReference type="CDD" id="cd18081">
    <property type="entry name" value="RlmH-like"/>
    <property type="match status" value="1"/>
</dbReference>
<dbReference type="AlphaFoldDB" id="A0AA86J8N7"/>
<comment type="subcellular location">
    <subcellularLocation>
        <location evidence="6">Cytoplasm</location>
    </subcellularLocation>
</comment>
<keyword evidence="4 6" id="KW-0949">S-adenosyl-L-methionine</keyword>
<dbReference type="KEGG" id="lto:RGQ30_26410"/>
<dbReference type="InterPro" id="IPR003742">
    <property type="entry name" value="RlmH-like"/>
</dbReference>
<dbReference type="NCBIfam" id="NF000986">
    <property type="entry name" value="PRK00103.1-4"/>
    <property type="match status" value="1"/>
</dbReference>
<evidence type="ECO:0000313" key="8">
    <source>
        <dbReference type="Proteomes" id="UP001329151"/>
    </source>
</evidence>
<dbReference type="GO" id="GO:0005737">
    <property type="term" value="C:cytoplasm"/>
    <property type="evidence" value="ECO:0007669"/>
    <property type="project" value="UniProtKB-SubCell"/>
</dbReference>
<name>A0AA86J8N7_9BURK</name>
<dbReference type="EC" id="2.1.1.177" evidence="6"/>
<dbReference type="PANTHER" id="PTHR33603:SF1">
    <property type="entry name" value="RIBOSOMAL RNA LARGE SUBUNIT METHYLTRANSFERASE H"/>
    <property type="match status" value="1"/>
</dbReference>
<feature type="binding site" evidence="6">
    <location>
        <position position="73"/>
    </location>
    <ligand>
        <name>S-adenosyl-L-methionine</name>
        <dbReference type="ChEBI" id="CHEBI:59789"/>
    </ligand>
</feature>
<dbReference type="Gene3D" id="3.40.1280.10">
    <property type="match status" value="1"/>
</dbReference>
<feature type="binding site" evidence="6">
    <location>
        <position position="104"/>
    </location>
    <ligand>
        <name>S-adenosyl-L-methionine</name>
        <dbReference type="ChEBI" id="CHEBI:59789"/>
    </ligand>
</feature>
<keyword evidence="8" id="KW-1185">Reference proteome</keyword>
<dbReference type="InterPro" id="IPR029028">
    <property type="entry name" value="Alpha/beta_knot_MTases"/>
</dbReference>
<dbReference type="InterPro" id="IPR029026">
    <property type="entry name" value="tRNA_m1G_MTases_N"/>
</dbReference>
<comment type="catalytic activity">
    <reaction evidence="6">
        <text>pseudouridine(1915) in 23S rRNA + S-adenosyl-L-methionine = N(3)-methylpseudouridine(1915) in 23S rRNA + S-adenosyl-L-homocysteine + H(+)</text>
        <dbReference type="Rhea" id="RHEA:42752"/>
        <dbReference type="Rhea" id="RHEA-COMP:10221"/>
        <dbReference type="Rhea" id="RHEA-COMP:10222"/>
        <dbReference type="ChEBI" id="CHEBI:15378"/>
        <dbReference type="ChEBI" id="CHEBI:57856"/>
        <dbReference type="ChEBI" id="CHEBI:59789"/>
        <dbReference type="ChEBI" id="CHEBI:65314"/>
        <dbReference type="ChEBI" id="CHEBI:74486"/>
        <dbReference type="EC" id="2.1.1.177"/>
    </reaction>
</comment>
<comment type="function">
    <text evidence="6">Specifically methylates the pseudouridine at position 1915 (m3Psi1915) in 23S rRNA.</text>
</comment>
<dbReference type="GO" id="GO:0070038">
    <property type="term" value="F:rRNA (pseudouridine-N3-)-methyltransferase activity"/>
    <property type="evidence" value="ECO:0007669"/>
    <property type="project" value="UniProtKB-UniRule"/>
</dbReference>
<dbReference type="Proteomes" id="UP001329151">
    <property type="component" value="Chromosome"/>
</dbReference>
<protein>
    <recommendedName>
        <fullName evidence="6">Ribosomal RNA large subunit methyltransferase H</fullName>
        <ecNumber evidence="6">2.1.1.177</ecNumber>
    </recommendedName>
    <alternativeName>
        <fullName evidence="6">23S rRNA (pseudouridine1915-N3)-methyltransferase</fullName>
    </alternativeName>
    <alternativeName>
        <fullName evidence="6">23S rRNA m3Psi1915 methyltransferase</fullName>
    </alternativeName>
    <alternativeName>
        <fullName evidence="6">rRNA (pseudouridine-N3-)-methyltransferase RlmH</fullName>
    </alternativeName>
</protein>
<dbReference type="EMBL" id="AP028947">
    <property type="protein sequence ID" value="BET27140.1"/>
    <property type="molecule type" value="Genomic_DNA"/>
</dbReference>
<dbReference type="Pfam" id="PF02590">
    <property type="entry name" value="SPOUT_MTase"/>
    <property type="match status" value="1"/>
</dbReference>
<sequence length="156" mass="17661">MKIHVIALSHKIEPWAQLAVDQFQKRFPNDWKLSIKELKPEDRSAGKPVDQILAKEAERIRAAIPAGARVVALDERGERHTSKALAEQLQKWHNSSETLCLLIGSADGLDDTLKQQCQGMWRLSDLTLPHALARVLLVEALYRAFSITIGHPYHRE</sequence>
<evidence type="ECO:0000256" key="3">
    <source>
        <dbReference type="ARBA" id="ARBA00022679"/>
    </source>
</evidence>
<evidence type="ECO:0000256" key="1">
    <source>
        <dbReference type="ARBA" id="ARBA00022552"/>
    </source>
</evidence>